<name>A0A1J5PJD3_9ZZZZ</name>
<protein>
    <recommendedName>
        <fullName evidence="2">ABC-type molybdate transport system, ATPase component</fullName>
    </recommendedName>
</protein>
<dbReference type="EMBL" id="MLJW01003792">
    <property type="protein sequence ID" value="OIQ71298.1"/>
    <property type="molecule type" value="Genomic_DNA"/>
</dbReference>
<evidence type="ECO:0008006" key="2">
    <source>
        <dbReference type="Google" id="ProtNLM"/>
    </source>
</evidence>
<accession>A0A1J5PJD3</accession>
<dbReference type="InterPro" id="IPR018912">
    <property type="entry name" value="DUF2478"/>
</dbReference>
<gene>
    <name evidence="1" type="ORF">GALL_470870</name>
</gene>
<reference evidence="1" key="1">
    <citation type="submission" date="2016-10" db="EMBL/GenBank/DDBJ databases">
        <title>Sequence of Gallionella enrichment culture.</title>
        <authorList>
            <person name="Poehlein A."/>
            <person name="Muehling M."/>
            <person name="Daniel R."/>
        </authorList>
    </citation>
    <scope>NUCLEOTIDE SEQUENCE</scope>
</reference>
<dbReference type="Pfam" id="PF10649">
    <property type="entry name" value="DUF2478"/>
    <property type="match status" value="1"/>
</dbReference>
<sequence length="174" mass="18008">MTQLLAAIRCPDAGGDDLLAAVARVLQAEGLRVTGHVQRTFPDPSDACCEITHIEDIQTGARINITQALGAGSTGCRLDPAALADVAGDLLVALDAVPDLVLLNRFGKGEAEGQGLRAVIERAFADGIPVLTLLRDSHAPAWQAFTGGEAELLPADEPAILAWARAAVAKARAA</sequence>
<comment type="caution">
    <text evidence="1">The sequence shown here is derived from an EMBL/GenBank/DDBJ whole genome shotgun (WGS) entry which is preliminary data.</text>
</comment>
<evidence type="ECO:0000313" key="1">
    <source>
        <dbReference type="EMBL" id="OIQ71298.1"/>
    </source>
</evidence>
<dbReference type="AlphaFoldDB" id="A0A1J5PJD3"/>
<organism evidence="1">
    <name type="scientific">mine drainage metagenome</name>
    <dbReference type="NCBI Taxonomy" id="410659"/>
    <lineage>
        <taxon>unclassified sequences</taxon>
        <taxon>metagenomes</taxon>
        <taxon>ecological metagenomes</taxon>
    </lineage>
</organism>
<proteinExistence type="predicted"/>